<protein>
    <recommendedName>
        <fullName evidence="6">Very short patch repair endonuclease</fullName>
        <ecNumber evidence="6">3.1.-.-</ecNumber>
    </recommendedName>
</protein>
<dbReference type="AlphaFoldDB" id="C7RCX3"/>
<dbReference type="PIRSF" id="PIRSF018267">
    <property type="entry name" value="VSR_endonuc"/>
    <property type="match status" value="1"/>
</dbReference>
<keyword evidence="4 6" id="KW-0378">Hydrolase</keyword>
<dbReference type="FunCoup" id="C7RCX3">
    <property type="interactions" value="39"/>
</dbReference>
<dbReference type="GO" id="GO:0016787">
    <property type="term" value="F:hydrolase activity"/>
    <property type="evidence" value="ECO:0007669"/>
    <property type="project" value="UniProtKB-KW"/>
</dbReference>
<reference evidence="7 8" key="1">
    <citation type="journal article" date="2009" name="Stand. Genomic Sci.">
        <title>Complete genome sequence of Kangiella koreensis type strain (SW-125).</title>
        <authorList>
            <person name="Han C."/>
            <person name="Sikorski J."/>
            <person name="Lapidus A."/>
            <person name="Nolan M."/>
            <person name="Glavina Del Rio T."/>
            <person name="Tice H."/>
            <person name="Cheng J.F."/>
            <person name="Lucas S."/>
            <person name="Chen F."/>
            <person name="Copeland A."/>
            <person name="Ivanova N."/>
            <person name="Mavromatis K."/>
            <person name="Ovchinnikova G."/>
            <person name="Pati A."/>
            <person name="Bruce D."/>
            <person name="Goodwin L."/>
            <person name="Pitluck S."/>
            <person name="Chen A."/>
            <person name="Palaniappan K."/>
            <person name="Land M."/>
            <person name="Hauser L."/>
            <person name="Chang Y.J."/>
            <person name="Jeffries C.D."/>
            <person name="Chain P."/>
            <person name="Saunders E."/>
            <person name="Brettin T."/>
            <person name="Goker M."/>
            <person name="Tindall B.J."/>
            <person name="Bristow J."/>
            <person name="Eisen J.A."/>
            <person name="Markowitz V."/>
            <person name="Hugenholtz P."/>
            <person name="Kyrpides N.C."/>
            <person name="Klenk H.P."/>
            <person name="Detter J.C."/>
        </authorList>
    </citation>
    <scope>NUCLEOTIDE SEQUENCE [LARGE SCALE GENOMIC DNA]</scope>
    <source>
        <strain evidence="8">DSM 16069 / KCTC 12182 / SW-125</strain>
    </source>
</reference>
<dbReference type="RefSeq" id="WP_015780721.1">
    <property type="nucleotide sequence ID" value="NC_013166.1"/>
</dbReference>
<dbReference type="Proteomes" id="UP000001231">
    <property type="component" value="Chromosome"/>
</dbReference>
<dbReference type="InterPro" id="IPR011335">
    <property type="entry name" value="Restrct_endonuc-II-like"/>
</dbReference>
<dbReference type="EC" id="3.1.-.-" evidence="6"/>
<evidence type="ECO:0000313" key="7">
    <source>
        <dbReference type="EMBL" id="ACV27115.1"/>
    </source>
</evidence>
<evidence type="ECO:0000256" key="1">
    <source>
        <dbReference type="ARBA" id="ARBA00022722"/>
    </source>
</evidence>
<evidence type="ECO:0000256" key="4">
    <source>
        <dbReference type="ARBA" id="ARBA00022801"/>
    </source>
</evidence>
<keyword evidence="2 6" id="KW-0255">Endonuclease</keyword>
<keyword evidence="1 6" id="KW-0540">Nuclease</keyword>
<keyword evidence="3 6" id="KW-0227">DNA damage</keyword>
<name>C7RCX3_KANKD</name>
<evidence type="ECO:0000256" key="6">
    <source>
        <dbReference type="PIRNR" id="PIRNR018267"/>
    </source>
</evidence>
<dbReference type="OrthoDB" id="9801520at2"/>
<evidence type="ECO:0000256" key="2">
    <source>
        <dbReference type="ARBA" id="ARBA00022759"/>
    </source>
</evidence>
<dbReference type="Gene3D" id="3.40.960.10">
    <property type="entry name" value="VSR Endonuclease"/>
    <property type="match status" value="1"/>
</dbReference>
<comment type="function">
    <text evidence="6">May nick specific sequences that contain T:G mispairs resulting from m5C-deamination.</text>
</comment>
<dbReference type="InParanoid" id="C7RCX3"/>
<dbReference type="eggNOG" id="COG3727">
    <property type="taxonomic scope" value="Bacteria"/>
</dbReference>
<accession>C7RCX3</accession>
<organism evidence="7 8">
    <name type="scientific">Kangiella koreensis (strain DSM 16069 / JCM 12317 / KCTC 12182 / SW-125)</name>
    <dbReference type="NCBI Taxonomy" id="523791"/>
    <lineage>
        <taxon>Bacteria</taxon>
        <taxon>Pseudomonadati</taxon>
        <taxon>Pseudomonadota</taxon>
        <taxon>Gammaproteobacteria</taxon>
        <taxon>Kangiellales</taxon>
        <taxon>Kangiellaceae</taxon>
        <taxon>Kangiella</taxon>
    </lineage>
</organism>
<dbReference type="STRING" id="523791.Kkor_1703"/>
<dbReference type="CDD" id="cd00221">
    <property type="entry name" value="Vsr"/>
    <property type="match status" value="1"/>
</dbReference>
<proteinExistence type="inferred from homology"/>
<dbReference type="GO" id="GO:0006298">
    <property type="term" value="P:mismatch repair"/>
    <property type="evidence" value="ECO:0007669"/>
    <property type="project" value="UniProtKB-UniRule"/>
</dbReference>
<keyword evidence="8" id="KW-1185">Reference proteome</keyword>
<gene>
    <name evidence="7" type="ordered locus">Kkor_1703</name>
</gene>
<dbReference type="EMBL" id="CP001707">
    <property type="protein sequence ID" value="ACV27115.1"/>
    <property type="molecule type" value="Genomic_DNA"/>
</dbReference>
<evidence type="ECO:0000256" key="5">
    <source>
        <dbReference type="ARBA" id="ARBA00023204"/>
    </source>
</evidence>
<dbReference type="HOGENOM" id="CLU_111913_3_0_6"/>
<evidence type="ECO:0000313" key="8">
    <source>
        <dbReference type="Proteomes" id="UP000001231"/>
    </source>
</evidence>
<dbReference type="SUPFAM" id="SSF52980">
    <property type="entry name" value="Restriction endonuclease-like"/>
    <property type="match status" value="1"/>
</dbReference>
<dbReference type="KEGG" id="kko:Kkor_1703"/>
<comment type="similarity">
    <text evidence="6">Belongs to the vsr family.</text>
</comment>
<dbReference type="Pfam" id="PF03852">
    <property type="entry name" value="Vsr"/>
    <property type="match status" value="1"/>
</dbReference>
<sequence length="151" mass="17975">MSSKSGKLSRSEMMSRIRSFDTKPEIKVRKAIYHLGYRYILKDKVKGTKPDIVLRKQGVAIFVHGCFWHRHSGCKYASMPKTRREYWWPKLSKNVERDRKVNFKLQLEGWRIAVIWECATRDKELFEKTMNSLNEWIQSSSDYYESQSISS</sequence>
<evidence type="ECO:0000256" key="3">
    <source>
        <dbReference type="ARBA" id="ARBA00022763"/>
    </source>
</evidence>
<dbReference type="REBASE" id="21818">
    <property type="entry name" value="V.KkoORF1707P"/>
</dbReference>
<dbReference type="InterPro" id="IPR004603">
    <property type="entry name" value="DNA_mismatch_endonuc_vsr"/>
</dbReference>
<dbReference type="NCBIfam" id="TIGR00632">
    <property type="entry name" value="vsr"/>
    <property type="match status" value="1"/>
</dbReference>
<keyword evidence="5 6" id="KW-0234">DNA repair</keyword>
<dbReference type="GO" id="GO:0004519">
    <property type="term" value="F:endonuclease activity"/>
    <property type="evidence" value="ECO:0007669"/>
    <property type="project" value="UniProtKB-KW"/>
</dbReference>